<accession>A0AAU7AVN4</accession>
<dbReference type="KEGG" id="parq:DSM112329_02607"/>
<evidence type="ECO:0000259" key="3">
    <source>
        <dbReference type="PROSITE" id="PS51186"/>
    </source>
</evidence>
<dbReference type="InterPro" id="IPR016181">
    <property type="entry name" value="Acyl_CoA_acyltransferase"/>
</dbReference>
<name>A0AAU7AVN4_9ACTN</name>
<dbReference type="PANTHER" id="PTHR43877">
    <property type="entry name" value="AMINOALKYLPHOSPHONATE N-ACETYLTRANSFERASE-RELATED-RELATED"/>
    <property type="match status" value="1"/>
</dbReference>
<dbReference type="CDD" id="cd04301">
    <property type="entry name" value="NAT_SF"/>
    <property type="match status" value="1"/>
</dbReference>
<dbReference type="PANTHER" id="PTHR43877:SF1">
    <property type="entry name" value="ACETYLTRANSFERASE"/>
    <property type="match status" value="1"/>
</dbReference>
<feature type="domain" description="N-acetyltransferase" evidence="3">
    <location>
        <begin position="1"/>
        <end position="165"/>
    </location>
</feature>
<keyword evidence="1" id="KW-0808">Transferase</keyword>
<dbReference type="SUPFAM" id="SSF55729">
    <property type="entry name" value="Acyl-CoA N-acyltransferases (Nat)"/>
    <property type="match status" value="1"/>
</dbReference>
<dbReference type="PROSITE" id="PS51186">
    <property type="entry name" value="GNAT"/>
    <property type="match status" value="1"/>
</dbReference>
<proteinExistence type="predicted"/>
<keyword evidence="2" id="KW-0012">Acyltransferase</keyword>
<organism evidence="4">
    <name type="scientific">Paraconexibacter sp. AEG42_29</name>
    <dbReference type="NCBI Taxonomy" id="2997339"/>
    <lineage>
        <taxon>Bacteria</taxon>
        <taxon>Bacillati</taxon>
        <taxon>Actinomycetota</taxon>
        <taxon>Thermoleophilia</taxon>
        <taxon>Solirubrobacterales</taxon>
        <taxon>Paraconexibacteraceae</taxon>
        <taxon>Paraconexibacter</taxon>
    </lineage>
</organism>
<sequence length="165" mass="18377">MITRRATVADARPIAAVQLRAWWRNYQDIVDTQHFLEWDEESRAAQWVDTLVTGLSETFVAEVAGSVCGFATVGPSREQDAAGDEGELWALYVDPPAQGAGVGTRLMAEAEQALRAAGHRAGVLRTLRDNGLARTFYERHGWSFVDGSAELHHWDTAHVLYRREL</sequence>
<gene>
    <name evidence="4" type="ORF">DSM112329_02607</name>
</gene>
<dbReference type="EMBL" id="CP114014">
    <property type="protein sequence ID" value="XAY05749.1"/>
    <property type="molecule type" value="Genomic_DNA"/>
</dbReference>
<evidence type="ECO:0000313" key="4">
    <source>
        <dbReference type="EMBL" id="XAY05749.1"/>
    </source>
</evidence>
<reference evidence="4" key="1">
    <citation type="submission" date="2022-12" db="EMBL/GenBank/DDBJ databases">
        <title>Paraconexibacter alkalitolerans sp. nov. and Baekduia alba sp. nov., isolated from soil and emended description of the genera Paraconexibacter (Chun et al., 2020) and Baekduia (An et al., 2020).</title>
        <authorList>
            <person name="Vieira S."/>
            <person name="Huber K.J."/>
            <person name="Geppert A."/>
            <person name="Wolf J."/>
            <person name="Neumann-Schaal M."/>
            <person name="Muesken M."/>
            <person name="Overmann J."/>
        </authorList>
    </citation>
    <scope>NUCLEOTIDE SEQUENCE</scope>
    <source>
        <strain evidence="4">AEG42_29</strain>
    </source>
</reference>
<dbReference type="RefSeq" id="WP_354702251.1">
    <property type="nucleotide sequence ID" value="NZ_CP114014.1"/>
</dbReference>
<evidence type="ECO:0000256" key="1">
    <source>
        <dbReference type="ARBA" id="ARBA00022679"/>
    </source>
</evidence>
<dbReference type="InterPro" id="IPR000182">
    <property type="entry name" value="GNAT_dom"/>
</dbReference>
<protein>
    <submittedName>
        <fullName evidence="4">Acetyltransferase</fullName>
    </submittedName>
</protein>
<dbReference type="Pfam" id="PF00583">
    <property type="entry name" value="Acetyltransf_1"/>
    <property type="match status" value="1"/>
</dbReference>
<evidence type="ECO:0000256" key="2">
    <source>
        <dbReference type="ARBA" id="ARBA00023315"/>
    </source>
</evidence>
<dbReference type="AlphaFoldDB" id="A0AAU7AVN4"/>
<dbReference type="GO" id="GO:0016747">
    <property type="term" value="F:acyltransferase activity, transferring groups other than amino-acyl groups"/>
    <property type="evidence" value="ECO:0007669"/>
    <property type="project" value="InterPro"/>
</dbReference>
<dbReference type="InterPro" id="IPR050832">
    <property type="entry name" value="Bact_Acetyltransf"/>
</dbReference>
<dbReference type="Gene3D" id="3.40.630.30">
    <property type="match status" value="1"/>
</dbReference>